<accession>A0A6M8B8Q7</accession>
<evidence type="ECO:0000313" key="8">
    <source>
        <dbReference type="Proteomes" id="UP000504752"/>
    </source>
</evidence>
<reference evidence="7 8" key="1">
    <citation type="submission" date="2020-05" db="EMBL/GenBank/DDBJ databases">
        <title>Actinomyces sp. zg-325.</title>
        <authorList>
            <person name="Yang C."/>
        </authorList>
    </citation>
    <scope>NUCLEOTIDE SEQUENCE [LARGE SCALE GENOMIC DNA]</scope>
    <source>
        <strain evidence="8">zg-325</strain>
    </source>
</reference>
<keyword evidence="2 5" id="KW-0812">Transmembrane</keyword>
<evidence type="ECO:0000256" key="1">
    <source>
        <dbReference type="ARBA" id="ARBA00004141"/>
    </source>
</evidence>
<dbReference type="EMBL" id="CP053642">
    <property type="protein sequence ID" value="QKD79613.1"/>
    <property type="molecule type" value="Genomic_DNA"/>
</dbReference>
<dbReference type="PANTHER" id="PTHR33507">
    <property type="entry name" value="INNER MEMBRANE PROTEIN YBBJ"/>
    <property type="match status" value="1"/>
</dbReference>
<comment type="subcellular location">
    <subcellularLocation>
        <location evidence="1">Membrane</location>
        <topology evidence="1">Multi-pass membrane protein</topology>
    </subcellularLocation>
</comment>
<dbReference type="InterPro" id="IPR052165">
    <property type="entry name" value="Membrane_assoc_protease"/>
</dbReference>
<dbReference type="PANTHER" id="PTHR33507:SF3">
    <property type="entry name" value="INNER MEMBRANE PROTEIN YBBJ"/>
    <property type="match status" value="1"/>
</dbReference>
<proteinExistence type="predicted"/>
<evidence type="ECO:0000313" key="7">
    <source>
        <dbReference type="EMBL" id="QKD79613.1"/>
    </source>
</evidence>
<dbReference type="InterPro" id="IPR002810">
    <property type="entry name" value="NfeD-like_C"/>
</dbReference>
<evidence type="ECO:0000259" key="6">
    <source>
        <dbReference type="Pfam" id="PF01957"/>
    </source>
</evidence>
<organism evidence="7 8">
    <name type="scientific">Actinomyces marmotae</name>
    <dbReference type="NCBI Taxonomy" id="2737173"/>
    <lineage>
        <taxon>Bacteria</taxon>
        <taxon>Bacillati</taxon>
        <taxon>Actinomycetota</taxon>
        <taxon>Actinomycetes</taxon>
        <taxon>Actinomycetales</taxon>
        <taxon>Actinomycetaceae</taxon>
        <taxon>Actinomyces</taxon>
    </lineage>
</organism>
<evidence type="ECO:0000256" key="3">
    <source>
        <dbReference type="ARBA" id="ARBA00022989"/>
    </source>
</evidence>
<dbReference type="InterPro" id="IPR012340">
    <property type="entry name" value="NA-bd_OB-fold"/>
</dbReference>
<feature type="domain" description="NfeD-like C-terminal" evidence="6">
    <location>
        <begin position="82"/>
        <end position="144"/>
    </location>
</feature>
<dbReference type="RefSeq" id="WP_159523510.1">
    <property type="nucleotide sequence ID" value="NZ_CP053642.1"/>
</dbReference>
<dbReference type="KEGG" id="amam:HPC72_04510"/>
<evidence type="ECO:0000256" key="4">
    <source>
        <dbReference type="ARBA" id="ARBA00023136"/>
    </source>
</evidence>
<dbReference type="AlphaFoldDB" id="A0A6M8B8Q7"/>
<evidence type="ECO:0000256" key="2">
    <source>
        <dbReference type="ARBA" id="ARBA00022692"/>
    </source>
</evidence>
<sequence>MEWIWWLGAALILAIVETLSADLTLLMLAGGALGGMVASLLGAPLWLQVIGAAGVASLLLLAVRPALKRRMSASAPRMRTNADAIVGSSGRALTAVDALGGRVRLGGAEWSARLAEGHGPGARLEPGAAITVISIDGATAVVAPAD</sequence>
<evidence type="ECO:0000256" key="5">
    <source>
        <dbReference type="SAM" id="Phobius"/>
    </source>
</evidence>
<keyword evidence="4 5" id="KW-0472">Membrane</keyword>
<name>A0A6M8B8Q7_9ACTO</name>
<keyword evidence="3 5" id="KW-1133">Transmembrane helix</keyword>
<keyword evidence="8" id="KW-1185">Reference proteome</keyword>
<dbReference type="GO" id="GO:0005886">
    <property type="term" value="C:plasma membrane"/>
    <property type="evidence" value="ECO:0007669"/>
    <property type="project" value="TreeGrafter"/>
</dbReference>
<protein>
    <submittedName>
        <fullName evidence="7">NfeD family protein</fullName>
    </submittedName>
</protein>
<dbReference type="Proteomes" id="UP000504752">
    <property type="component" value="Chromosome"/>
</dbReference>
<gene>
    <name evidence="7" type="ORF">HPC72_04510</name>
</gene>
<dbReference type="Pfam" id="PF01957">
    <property type="entry name" value="NfeD"/>
    <property type="match status" value="1"/>
</dbReference>
<feature type="transmembrane region" description="Helical" evidence="5">
    <location>
        <begin position="44"/>
        <end position="63"/>
    </location>
</feature>
<dbReference type="Gene3D" id="2.40.50.140">
    <property type="entry name" value="Nucleic acid-binding proteins"/>
    <property type="match status" value="1"/>
</dbReference>